<evidence type="ECO:0000259" key="14">
    <source>
        <dbReference type="Pfam" id="PF01292"/>
    </source>
</evidence>
<keyword evidence="8" id="KW-0249">Electron transport</keyword>
<dbReference type="GO" id="GO:0046872">
    <property type="term" value="F:metal ion binding"/>
    <property type="evidence" value="ECO:0007669"/>
    <property type="project" value="UniProtKB-KW"/>
</dbReference>
<comment type="similarity">
    <text evidence="12">Belongs to the cytochrome b561 family.</text>
</comment>
<evidence type="ECO:0000256" key="11">
    <source>
        <dbReference type="ARBA" id="ARBA00023136"/>
    </source>
</evidence>
<protein>
    <recommendedName>
        <fullName evidence="14">Cytochrome b561 bacterial/Ni-hydrogenase domain-containing protein</fullName>
    </recommendedName>
</protein>
<proteinExistence type="inferred from homology"/>
<comment type="cofactor">
    <cofactor evidence="1">
        <name>heme b</name>
        <dbReference type="ChEBI" id="CHEBI:60344"/>
    </cofactor>
</comment>
<evidence type="ECO:0000313" key="16">
    <source>
        <dbReference type="Proteomes" id="UP000031258"/>
    </source>
</evidence>
<comment type="subcellular location">
    <subcellularLocation>
        <location evidence="2">Cell membrane</location>
        <topology evidence="2">Multi-pass membrane protein</topology>
    </subcellularLocation>
</comment>
<dbReference type="InterPro" id="IPR052168">
    <property type="entry name" value="Cytochrome_b561_oxidase"/>
</dbReference>
<keyword evidence="5" id="KW-0349">Heme</keyword>
<evidence type="ECO:0000256" key="7">
    <source>
        <dbReference type="ARBA" id="ARBA00022723"/>
    </source>
</evidence>
<feature type="transmembrane region" description="Helical" evidence="13">
    <location>
        <begin position="45"/>
        <end position="66"/>
    </location>
</feature>
<keyword evidence="6 13" id="KW-0812">Transmembrane</keyword>
<dbReference type="AlphaFoldDB" id="A0A0C1MZA0"/>
<dbReference type="GO" id="GO:0022904">
    <property type="term" value="P:respiratory electron transport chain"/>
    <property type="evidence" value="ECO:0007669"/>
    <property type="project" value="InterPro"/>
</dbReference>
<accession>A0A0C1MZA0</accession>
<evidence type="ECO:0000256" key="6">
    <source>
        <dbReference type="ARBA" id="ARBA00022692"/>
    </source>
</evidence>
<dbReference type="InterPro" id="IPR016174">
    <property type="entry name" value="Di-haem_cyt_TM"/>
</dbReference>
<dbReference type="PANTHER" id="PTHR30529">
    <property type="entry name" value="CYTOCHROME B561"/>
    <property type="match status" value="1"/>
</dbReference>
<gene>
    <name evidence="15" type="ORF">NF27_DT01500</name>
</gene>
<evidence type="ECO:0000256" key="4">
    <source>
        <dbReference type="ARBA" id="ARBA00022475"/>
    </source>
</evidence>
<keyword evidence="3" id="KW-0813">Transport</keyword>
<evidence type="ECO:0000256" key="13">
    <source>
        <dbReference type="SAM" id="Phobius"/>
    </source>
</evidence>
<dbReference type="GO" id="GO:0009055">
    <property type="term" value="F:electron transfer activity"/>
    <property type="evidence" value="ECO:0007669"/>
    <property type="project" value="InterPro"/>
</dbReference>
<dbReference type="RefSeq" id="WP_039456470.1">
    <property type="nucleotide sequence ID" value="NZ_JSWE01000096.1"/>
</dbReference>
<dbReference type="GO" id="GO:0005886">
    <property type="term" value="C:plasma membrane"/>
    <property type="evidence" value="ECO:0007669"/>
    <property type="project" value="UniProtKB-SubCell"/>
</dbReference>
<dbReference type="Gene3D" id="1.20.950.20">
    <property type="entry name" value="Transmembrane di-heme cytochromes, Chain C"/>
    <property type="match status" value="1"/>
</dbReference>
<keyword evidence="7" id="KW-0479">Metal-binding</keyword>
<evidence type="ECO:0000256" key="1">
    <source>
        <dbReference type="ARBA" id="ARBA00001970"/>
    </source>
</evidence>
<evidence type="ECO:0000313" key="15">
    <source>
        <dbReference type="EMBL" id="KIE05376.1"/>
    </source>
</evidence>
<dbReference type="EMBL" id="JSWE01000096">
    <property type="protein sequence ID" value="KIE05376.1"/>
    <property type="molecule type" value="Genomic_DNA"/>
</dbReference>
<evidence type="ECO:0000256" key="3">
    <source>
        <dbReference type="ARBA" id="ARBA00022448"/>
    </source>
</evidence>
<feature type="transmembrane region" description="Helical" evidence="13">
    <location>
        <begin position="137"/>
        <end position="159"/>
    </location>
</feature>
<feature type="domain" description="Cytochrome b561 bacterial/Ni-hydrogenase" evidence="14">
    <location>
        <begin position="7"/>
        <end position="176"/>
    </location>
</feature>
<feature type="transmembrane region" description="Helical" evidence="13">
    <location>
        <begin position="12"/>
        <end position="33"/>
    </location>
</feature>
<dbReference type="OrthoDB" id="1247465at2"/>
<keyword evidence="9 13" id="KW-1133">Transmembrane helix</keyword>
<keyword evidence="11 13" id="KW-0472">Membrane</keyword>
<evidence type="ECO:0000256" key="2">
    <source>
        <dbReference type="ARBA" id="ARBA00004651"/>
    </source>
</evidence>
<name>A0A0C1MZA0_9RICK</name>
<keyword evidence="16" id="KW-1185">Reference proteome</keyword>
<dbReference type="PANTHER" id="PTHR30529:SF1">
    <property type="entry name" value="CYTOCHROME B561 HOMOLOG 2"/>
    <property type="match status" value="1"/>
</dbReference>
<dbReference type="Proteomes" id="UP000031258">
    <property type="component" value="Unassembled WGS sequence"/>
</dbReference>
<dbReference type="STRING" id="86105.NF27_DT01500"/>
<keyword evidence="4" id="KW-1003">Cell membrane</keyword>
<comment type="caution">
    <text evidence="15">The sequence shown here is derived from an EMBL/GenBank/DDBJ whole genome shotgun (WGS) entry which is preliminary data.</text>
</comment>
<feature type="transmembrane region" description="Helical" evidence="13">
    <location>
        <begin position="86"/>
        <end position="107"/>
    </location>
</feature>
<dbReference type="GO" id="GO:0020037">
    <property type="term" value="F:heme binding"/>
    <property type="evidence" value="ECO:0007669"/>
    <property type="project" value="TreeGrafter"/>
</dbReference>
<evidence type="ECO:0000256" key="12">
    <source>
        <dbReference type="ARBA" id="ARBA00037975"/>
    </source>
</evidence>
<dbReference type="SUPFAM" id="SSF81342">
    <property type="entry name" value="Transmembrane di-heme cytochromes"/>
    <property type="match status" value="1"/>
</dbReference>
<dbReference type="Pfam" id="PF01292">
    <property type="entry name" value="Ni_hydr_CYTB"/>
    <property type="match status" value="1"/>
</dbReference>
<dbReference type="InterPro" id="IPR011577">
    <property type="entry name" value="Cyt_b561_bac/Ni-Hgenase"/>
</dbReference>
<evidence type="ECO:0000256" key="10">
    <source>
        <dbReference type="ARBA" id="ARBA00023004"/>
    </source>
</evidence>
<sequence length="176" mass="20152">MQEVKKYPLSMRLMHWGLGIIILVMLFVGLYMVNLPVDNPFKWELYNLHKSFGVIVFVLAIIRLGIRAASQIPPLPKEISTLESKLSILFTVLLYLSMFIMPLSGYISSTAGGFGVKFFSLDMPNFFSEKNFDLSRIAITVHIYVAYFMIAVLCLHLSAPIKHLFIDKINIFKRML</sequence>
<evidence type="ECO:0000256" key="8">
    <source>
        <dbReference type="ARBA" id="ARBA00022982"/>
    </source>
</evidence>
<evidence type="ECO:0000256" key="5">
    <source>
        <dbReference type="ARBA" id="ARBA00022617"/>
    </source>
</evidence>
<evidence type="ECO:0000256" key="9">
    <source>
        <dbReference type="ARBA" id="ARBA00022989"/>
    </source>
</evidence>
<keyword evidence="10" id="KW-0408">Iron</keyword>
<organism evidence="15 16">
    <name type="scientific">Candidatus Jidaibacter acanthamoebae</name>
    <dbReference type="NCBI Taxonomy" id="86105"/>
    <lineage>
        <taxon>Bacteria</taxon>
        <taxon>Pseudomonadati</taxon>
        <taxon>Pseudomonadota</taxon>
        <taxon>Alphaproteobacteria</taxon>
        <taxon>Rickettsiales</taxon>
        <taxon>Candidatus Midichloriaceae</taxon>
        <taxon>Candidatus Jidaibacter</taxon>
    </lineage>
</organism>
<reference evidence="15 16" key="1">
    <citation type="submission" date="2014-11" db="EMBL/GenBank/DDBJ databases">
        <title>A Rickettsiales Symbiont of Amoebae With Ancient Features.</title>
        <authorList>
            <person name="Schulz F."/>
            <person name="Martijn J."/>
            <person name="Wascher F."/>
            <person name="Kostanjsek R."/>
            <person name="Ettema T.J."/>
            <person name="Horn M."/>
        </authorList>
    </citation>
    <scope>NUCLEOTIDE SEQUENCE [LARGE SCALE GENOMIC DNA]</scope>
    <source>
        <strain evidence="15 16">UWC36</strain>
    </source>
</reference>